<organism evidence="1 2">
    <name type="scientific">Dreissena polymorpha</name>
    <name type="common">Zebra mussel</name>
    <name type="synonym">Mytilus polymorpha</name>
    <dbReference type="NCBI Taxonomy" id="45954"/>
    <lineage>
        <taxon>Eukaryota</taxon>
        <taxon>Metazoa</taxon>
        <taxon>Spiralia</taxon>
        <taxon>Lophotrochozoa</taxon>
        <taxon>Mollusca</taxon>
        <taxon>Bivalvia</taxon>
        <taxon>Autobranchia</taxon>
        <taxon>Heteroconchia</taxon>
        <taxon>Euheterodonta</taxon>
        <taxon>Imparidentia</taxon>
        <taxon>Neoheterodontei</taxon>
        <taxon>Myida</taxon>
        <taxon>Dreissenoidea</taxon>
        <taxon>Dreissenidae</taxon>
        <taxon>Dreissena</taxon>
    </lineage>
</organism>
<keyword evidence="2" id="KW-1185">Reference proteome</keyword>
<name>A0A9D4S2L1_DREPO</name>
<gene>
    <name evidence="1" type="ORF">DPMN_012287</name>
</gene>
<evidence type="ECO:0000313" key="1">
    <source>
        <dbReference type="EMBL" id="KAH3888255.1"/>
    </source>
</evidence>
<comment type="caution">
    <text evidence="1">The sequence shown here is derived from an EMBL/GenBank/DDBJ whole genome shotgun (WGS) entry which is preliminary data.</text>
</comment>
<sequence>MTKQQYLAWFGQVTRHNSLCKTVQCSRAHNFLCKTVQCSRAHKREVAIEALRTKS</sequence>
<dbReference type="EMBL" id="JAIWYP010000001">
    <property type="protein sequence ID" value="KAH3888255.1"/>
    <property type="molecule type" value="Genomic_DNA"/>
</dbReference>
<protein>
    <submittedName>
        <fullName evidence="1">Uncharacterized protein</fullName>
    </submittedName>
</protein>
<reference evidence="1" key="2">
    <citation type="submission" date="2020-11" db="EMBL/GenBank/DDBJ databases">
        <authorList>
            <person name="McCartney M.A."/>
            <person name="Auch B."/>
            <person name="Kono T."/>
            <person name="Mallez S."/>
            <person name="Becker A."/>
            <person name="Gohl D.M."/>
            <person name="Silverstein K.A.T."/>
            <person name="Koren S."/>
            <person name="Bechman K.B."/>
            <person name="Herman A."/>
            <person name="Abrahante J.E."/>
            <person name="Garbe J."/>
        </authorList>
    </citation>
    <scope>NUCLEOTIDE SEQUENCE</scope>
    <source>
        <strain evidence="1">Duluth1</strain>
        <tissue evidence="1">Whole animal</tissue>
    </source>
</reference>
<dbReference type="Proteomes" id="UP000828390">
    <property type="component" value="Unassembled WGS sequence"/>
</dbReference>
<accession>A0A9D4S2L1</accession>
<proteinExistence type="predicted"/>
<evidence type="ECO:0000313" key="2">
    <source>
        <dbReference type="Proteomes" id="UP000828390"/>
    </source>
</evidence>
<reference evidence="1" key="1">
    <citation type="journal article" date="2019" name="bioRxiv">
        <title>The Genome of the Zebra Mussel, Dreissena polymorpha: A Resource for Invasive Species Research.</title>
        <authorList>
            <person name="McCartney M.A."/>
            <person name="Auch B."/>
            <person name="Kono T."/>
            <person name="Mallez S."/>
            <person name="Zhang Y."/>
            <person name="Obille A."/>
            <person name="Becker A."/>
            <person name="Abrahante J.E."/>
            <person name="Garbe J."/>
            <person name="Badalamenti J.P."/>
            <person name="Herman A."/>
            <person name="Mangelson H."/>
            <person name="Liachko I."/>
            <person name="Sullivan S."/>
            <person name="Sone E.D."/>
            <person name="Koren S."/>
            <person name="Silverstein K.A.T."/>
            <person name="Beckman K.B."/>
            <person name="Gohl D.M."/>
        </authorList>
    </citation>
    <scope>NUCLEOTIDE SEQUENCE</scope>
    <source>
        <strain evidence="1">Duluth1</strain>
        <tissue evidence="1">Whole animal</tissue>
    </source>
</reference>
<dbReference type="AlphaFoldDB" id="A0A9D4S2L1"/>